<dbReference type="CDD" id="cd13401">
    <property type="entry name" value="Slt70-like"/>
    <property type="match status" value="1"/>
</dbReference>
<gene>
    <name evidence="6" type="ORF">FHR90_000531</name>
</gene>
<feature type="chain" id="PRO_5032299140" evidence="4">
    <location>
        <begin position="29"/>
        <end position="687"/>
    </location>
</feature>
<reference evidence="6 7" key="1">
    <citation type="submission" date="2020-08" db="EMBL/GenBank/DDBJ databases">
        <title>Genomic Encyclopedia of Type Strains, Phase III (KMG-III): the genomes of soil and plant-associated and newly described type strains.</title>
        <authorList>
            <person name="Whitman W."/>
        </authorList>
    </citation>
    <scope>NUCLEOTIDE SEQUENCE [LARGE SCALE GENOMIC DNA]</scope>
    <source>
        <strain evidence="6 7">CECT 8088</strain>
    </source>
</reference>
<name>A0A839USG0_9PROT</name>
<evidence type="ECO:0000256" key="3">
    <source>
        <dbReference type="ARBA" id="ARBA00022729"/>
    </source>
</evidence>
<organism evidence="6 7">
    <name type="scientific">Endobacter medicaginis</name>
    <dbReference type="NCBI Taxonomy" id="1181271"/>
    <lineage>
        <taxon>Bacteria</taxon>
        <taxon>Pseudomonadati</taxon>
        <taxon>Pseudomonadota</taxon>
        <taxon>Alphaproteobacteria</taxon>
        <taxon>Acetobacterales</taxon>
        <taxon>Acetobacteraceae</taxon>
        <taxon>Endobacter</taxon>
    </lineage>
</organism>
<feature type="signal peptide" evidence="4">
    <location>
        <begin position="1"/>
        <end position="28"/>
    </location>
</feature>
<dbReference type="PROSITE" id="PS51257">
    <property type="entry name" value="PROKAR_LIPOPROTEIN"/>
    <property type="match status" value="1"/>
</dbReference>
<dbReference type="Gene3D" id="1.10.530.10">
    <property type="match status" value="1"/>
</dbReference>
<dbReference type="RefSeq" id="WP_183274712.1">
    <property type="nucleotide sequence ID" value="NZ_JACHXV010000002.1"/>
</dbReference>
<evidence type="ECO:0000313" key="6">
    <source>
        <dbReference type="EMBL" id="MBB3172717.1"/>
    </source>
</evidence>
<dbReference type="Pfam" id="PF01464">
    <property type="entry name" value="SLT"/>
    <property type="match status" value="1"/>
</dbReference>
<dbReference type="SUPFAM" id="SSF48435">
    <property type="entry name" value="Bacterial muramidases"/>
    <property type="match status" value="1"/>
</dbReference>
<evidence type="ECO:0000259" key="5">
    <source>
        <dbReference type="Pfam" id="PF01464"/>
    </source>
</evidence>
<evidence type="ECO:0000313" key="7">
    <source>
        <dbReference type="Proteomes" id="UP000557688"/>
    </source>
</evidence>
<feature type="domain" description="Transglycosylase SLT" evidence="5">
    <location>
        <begin position="535"/>
        <end position="638"/>
    </location>
</feature>
<keyword evidence="7" id="KW-1185">Reference proteome</keyword>
<proteinExistence type="inferred from homology"/>
<dbReference type="AlphaFoldDB" id="A0A839USG0"/>
<comment type="similarity">
    <text evidence="1">Belongs to the transglycosylase Slt family.</text>
</comment>
<dbReference type="SUPFAM" id="SSF53955">
    <property type="entry name" value="Lysozyme-like"/>
    <property type="match status" value="1"/>
</dbReference>
<dbReference type="EMBL" id="JACHXV010000002">
    <property type="protein sequence ID" value="MBB3172717.1"/>
    <property type="molecule type" value="Genomic_DNA"/>
</dbReference>
<evidence type="ECO:0000256" key="2">
    <source>
        <dbReference type="ARBA" id="ARBA00009387"/>
    </source>
</evidence>
<keyword evidence="3 4" id="KW-0732">Signal</keyword>
<dbReference type="PANTHER" id="PTHR37423">
    <property type="entry name" value="SOLUBLE LYTIC MUREIN TRANSGLYCOSYLASE-RELATED"/>
    <property type="match status" value="1"/>
</dbReference>
<dbReference type="InterPro" id="IPR008939">
    <property type="entry name" value="Lytic_TGlycosylase_superhlx_U"/>
</dbReference>
<comment type="caution">
    <text evidence="6">The sequence shown here is derived from an EMBL/GenBank/DDBJ whole genome shotgun (WGS) entry which is preliminary data.</text>
</comment>
<protein>
    <submittedName>
        <fullName evidence="6">Soluble lytic murein transglycosylase</fullName>
        <ecNumber evidence="6">3.2.1.-</ecNumber>
    </submittedName>
</protein>
<evidence type="ECO:0000256" key="1">
    <source>
        <dbReference type="ARBA" id="ARBA00007734"/>
    </source>
</evidence>
<dbReference type="Gene3D" id="1.25.20.10">
    <property type="entry name" value="Bacterial muramidases"/>
    <property type="match status" value="1"/>
</dbReference>
<dbReference type="InterPro" id="IPR008258">
    <property type="entry name" value="Transglycosylase_SLT_dom_1"/>
</dbReference>
<comment type="similarity">
    <text evidence="2">Belongs to the virb1 family.</text>
</comment>
<dbReference type="PANTHER" id="PTHR37423:SF2">
    <property type="entry name" value="MEMBRANE-BOUND LYTIC MUREIN TRANSGLYCOSYLASE C"/>
    <property type="match status" value="1"/>
</dbReference>
<dbReference type="GO" id="GO:0004553">
    <property type="term" value="F:hydrolase activity, hydrolyzing O-glycosyl compounds"/>
    <property type="evidence" value="ECO:0007669"/>
    <property type="project" value="InterPro"/>
</dbReference>
<keyword evidence="6" id="KW-0326">Glycosidase</keyword>
<dbReference type="GO" id="GO:0042597">
    <property type="term" value="C:periplasmic space"/>
    <property type="evidence" value="ECO:0007669"/>
    <property type="project" value="InterPro"/>
</dbReference>
<dbReference type="EC" id="3.2.1.-" evidence="6"/>
<evidence type="ECO:0000256" key="4">
    <source>
        <dbReference type="SAM" id="SignalP"/>
    </source>
</evidence>
<dbReference type="InterPro" id="IPR023346">
    <property type="entry name" value="Lysozyme-like_dom_sf"/>
</dbReference>
<sequence>MPRSTKLPAKPALLALVLGLAACQPNVGAPLPGSPASNGVTVNDAQPDPSVAQALRDRNWAQARALAARGADPLAPELVDWLRLQTPDAASATEIAAFLDTHAGWPGRSVLTARLSQALAAEHDPSVLRALCSGARLAATTPSLATLTACGSVLTPADAGFAALLRQAWISGLGRPEDARAFLARWAGVVTPGDDAARFDALLARNALPAADEMSGRVDAARQLRLALRRTPATAVTAAQSFVAQSFAARGNADPALLRDLAHALHRRGNLDAAIALWSGPAAALSDASAGAERGALARDLFSAGREAEARRIADPASISDRTARAELLSLGGWMAWRMHDIAAANVAFAALARTARAPASLAHAHYWLARTSTDRATIEAEDQAASLYPTTFYGQLALARRLNGDAAPAFDPFTTAGLRSAAAMRFSAELARALAALPQPQWTRAQALDFATRPFARATALLVGWEQTVPARGFLLRIAIDDTDPVTRAMAASEALHLGLPEAAVAISRMVGREGVPLLDPGWPSPWPVPGDPALPPGLVAGLIRQESSFDTQASSPAGARGLMQLLPGTANEIARRDPQAGVIPPVSVAMLLDAPQVNIALGEAYLAGLVNRFSGSLPVAVAAYNAGPHRLDLWLGSPMPGPLPSGGEQVVVDWIEAIPFRETRDYVQYVLANAAVYRAHRGGRP</sequence>
<keyword evidence="6" id="KW-0378">Hydrolase</keyword>
<accession>A0A839USG0</accession>
<dbReference type="Proteomes" id="UP000557688">
    <property type="component" value="Unassembled WGS sequence"/>
</dbReference>